<dbReference type="Gene3D" id="3.90.1640.10">
    <property type="entry name" value="inorganic pyrophosphatase (n-terminal core)"/>
    <property type="match status" value="1"/>
</dbReference>
<evidence type="ECO:0000256" key="3">
    <source>
        <dbReference type="ARBA" id="ARBA00022723"/>
    </source>
</evidence>
<dbReference type="GO" id="GO:0004427">
    <property type="term" value="F:inorganic diphosphate phosphatase activity"/>
    <property type="evidence" value="ECO:0007669"/>
    <property type="project" value="UniProtKB-EC"/>
</dbReference>
<dbReference type="AlphaFoldDB" id="A0A6N7XDF7"/>
<dbReference type="Pfam" id="PF01368">
    <property type="entry name" value="DHH"/>
    <property type="match status" value="1"/>
</dbReference>
<gene>
    <name evidence="9" type="ORF">FYJ71_05190</name>
</gene>
<dbReference type="GO" id="GO:0005737">
    <property type="term" value="C:cytoplasm"/>
    <property type="evidence" value="ECO:0007669"/>
    <property type="project" value="InterPro"/>
</dbReference>
<dbReference type="InterPro" id="IPR001667">
    <property type="entry name" value="DDH_dom"/>
</dbReference>
<protein>
    <recommendedName>
        <fullName evidence="2">inorganic diphosphatase</fullName>
        <ecNumber evidence="2">3.6.1.1</ecNumber>
    </recommendedName>
    <alternativeName>
        <fullName evidence="6">Pyrophosphate phospho-hydrolase</fullName>
    </alternativeName>
</protein>
<evidence type="ECO:0000256" key="1">
    <source>
        <dbReference type="ARBA" id="ARBA00001936"/>
    </source>
</evidence>
<organism evidence="9 10">
    <name type="scientific">Peptostreptococcus porci</name>
    <dbReference type="NCBI Taxonomy" id="2652282"/>
    <lineage>
        <taxon>Bacteria</taxon>
        <taxon>Bacillati</taxon>
        <taxon>Bacillota</taxon>
        <taxon>Clostridia</taxon>
        <taxon>Peptostreptococcales</taxon>
        <taxon>Peptostreptococcaceae</taxon>
        <taxon>Peptostreptococcus</taxon>
    </lineage>
</organism>
<name>A0A6N7XDF7_9FIRM</name>
<accession>A0A6N7XDF7</accession>
<sequence>MSLLVFGHKNPDTDSICSSLVMTNLKNKLGIDAKSCRLGEVRKEAEFVLNYFGVEPPEFLESVGSEDSCCLVDHNEYGQSVDGLQDATILEIVDHHKLGGITTATPLSMTLRPVGCTNTILYNMYIENKVEISKPIAGLMLSAILSDTLIFRSPTTTELDIEAGKALAKIAEVDYEKYGMEMFKAGTSLDGYSVEEIVNMDFKAFDMGTKKVGIGQVMTLDIDSVLSKKDEFLTYINASEFDMLYLAITDIIKEGSYMLYKSPDEIVANAFNVEPAQGVFVDGLVSRKKQLVPNLTPEVEKF</sequence>
<evidence type="ECO:0000256" key="4">
    <source>
        <dbReference type="ARBA" id="ARBA00022801"/>
    </source>
</evidence>
<evidence type="ECO:0000259" key="8">
    <source>
        <dbReference type="SMART" id="SM01131"/>
    </source>
</evidence>
<keyword evidence="5" id="KW-0464">Manganese</keyword>
<dbReference type="EMBL" id="VUNE01000002">
    <property type="protein sequence ID" value="MST62372.1"/>
    <property type="molecule type" value="Genomic_DNA"/>
</dbReference>
<dbReference type="PANTHER" id="PTHR12112:SF22">
    <property type="entry name" value="MANGANESE-DEPENDENT INORGANIC PYROPHOSPHATASE-RELATED"/>
    <property type="match status" value="1"/>
</dbReference>
<keyword evidence="3" id="KW-0479">Metal-binding</keyword>
<evidence type="ECO:0000256" key="7">
    <source>
        <dbReference type="ARBA" id="ARBA00047820"/>
    </source>
</evidence>
<evidence type="ECO:0000313" key="9">
    <source>
        <dbReference type="EMBL" id="MST62372.1"/>
    </source>
</evidence>
<dbReference type="SUPFAM" id="SSF64182">
    <property type="entry name" value="DHH phosphoesterases"/>
    <property type="match status" value="1"/>
</dbReference>
<feature type="domain" description="DHHA2" evidence="8">
    <location>
        <begin position="179"/>
        <end position="299"/>
    </location>
</feature>
<evidence type="ECO:0000256" key="6">
    <source>
        <dbReference type="ARBA" id="ARBA00032535"/>
    </source>
</evidence>
<dbReference type="RefSeq" id="WP_154537763.1">
    <property type="nucleotide sequence ID" value="NZ_JAQYHJ010000004.1"/>
</dbReference>
<comment type="cofactor">
    <cofactor evidence="1">
        <name>Mn(2+)</name>
        <dbReference type="ChEBI" id="CHEBI:29035"/>
    </cofactor>
</comment>
<dbReference type="InterPro" id="IPR038222">
    <property type="entry name" value="DHHA2_dom_sf"/>
</dbReference>
<comment type="catalytic activity">
    <reaction evidence="7">
        <text>diphosphate + H2O = 2 phosphate + H(+)</text>
        <dbReference type="Rhea" id="RHEA:24576"/>
        <dbReference type="ChEBI" id="CHEBI:15377"/>
        <dbReference type="ChEBI" id="CHEBI:15378"/>
        <dbReference type="ChEBI" id="CHEBI:33019"/>
        <dbReference type="ChEBI" id="CHEBI:43474"/>
        <dbReference type="EC" id="3.6.1.1"/>
    </reaction>
</comment>
<dbReference type="InterPro" id="IPR038763">
    <property type="entry name" value="DHH_sf"/>
</dbReference>
<dbReference type="PANTHER" id="PTHR12112">
    <property type="entry name" value="BNIP - RELATED"/>
    <property type="match status" value="1"/>
</dbReference>
<dbReference type="SMART" id="SM01131">
    <property type="entry name" value="DHHA2"/>
    <property type="match status" value="1"/>
</dbReference>
<proteinExistence type="predicted"/>
<dbReference type="Proteomes" id="UP000440713">
    <property type="component" value="Unassembled WGS sequence"/>
</dbReference>
<dbReference type="Gene3D" id="3.10.310.20">
    <property type="entry name" value="DHHA2 domain"/>
    <property type="match status" value="1"/>
</dbReference>
<comment type="caution">
    <text evidence="9">The sequence shown here is derived from an EMBL/GenBank/DDBJ whole genome shotgun (WGS) entry which is preliminary data.</text>
</comment>
<evidence type="ECO:0000256" key="5">
    <source>
        <dbReference type="ARBA" id="ARBA00023211"/>
    </source>
</evidence>
<dbReference type="InterPro" id="IPR004097">
    <property type="entry name" value="DHHA2"/>
</dbReference>
<reference evidence="9 10" key="1">
    <citation type="submission" date="2019-08" db="EMBL/GenBank/DDBJ databases">
        <title>In-depth cultivation of the pig gut microbiome towards novel bacterial diversity and tailored functional studies.</title>
        <authorList>
            <person name="Wylensek D."/>
            <person name="Hitch T.C.A."/>
            <person name="Clavel T."/>
        </authorList>
    </citation>
    <scope>NUCLEOTIDE SEQUENCE [LARGE SCALE GENOMIC DNA]</scope>
    <source>
        <strain evidence="9 10">WCA-SAB-591-4A-A</strain>
    </source>
</reference>
<evidence type="ECO:0000256" key="2">
    <source>
        <dbReference type="ARBA" id="ARBA00012146"/>
    </source>
</evidence>
<dbReference type="EC" id="3.6.1.1" evidence="2"/>
<keyword evidence="4 9" id="KW-0378">Hydrolase</keyword>
<keyword evidence="10" id="KW-1185">Reference proteome</keyword>
<dbReference type="Pfam" id="PF02833">
    <property type="entry name" value="DHHA2"/>
    <property type="match status" value="1"/>
</dbReference>
<dbReference type="NCBIfam" id="NF003877">
    <property type="entry name" value="PRK05427.1"/>
    <property type="match status" value="1"/>
</dbReference>
<dbReference type="GO" id="GO:0046872">
    <property type="term" value="F:metal ion binding"/>
    <property type="evidence" value="ECO:0007669"/>
    <property type="project" value="UniProtKB-KW"/>
</dbReference>
<evidence type="ECO:0000313" key="10">
    <source>
        <dbReference type="Proteomes" id="UP000440713"/>
    </source>
</evidence>
<dbReference type="FunFam" id="3.90.1640.10:FF:000001">
    <property type="entry name" value="Probable manganese-dependent inorganic pyrophosphatase"/>
    <property type="match status" value="1"/>
</dbReference>